<dbReference type="EMBL" id="QUNR01000002">
    <property type="protein sequence ID" value="REH38781.1"/>
    <property type="molecule type" value="Genomic_DNA"/>
</dbReference>
<dbReference type="Pfam" id="PF05258">
    <property type="entry name" value="DciA"/>
    <property type="match status" value="1"/>
</dbReference>
<evidence type="ECO:0000313" key="1">
    <source>
        <dbReference type="EMBL" id="REH38781.1"/>
    </source>
</evidence>
<sequence>MRTNKLLSLSDVLQQPAIARWQRRFAISAAHESIWRSVLDENLRSLCRLYSYHQGVLTVAVFHATAASQLRYLNHILIQQLKMHDAFSALTALRTTLKPVPQSSQAVAFNTRKTRRQAPLKLSRNSAEHLKAVADGVTDAELSKKLRHLARHSD</sequence>
<organism evidence="1 2">
    <name type="scientific">Paraperlucidibaca baekdonensis</name>
    <dbReference type="NCBI Taxonomy" id="748120"/>
    <lineage>
        <taxon>Bacteria</taxon>
        <taxon>Pseudomonadati</taxon>
        <taxon>Pseudomonadota</taxon>
        <taxon>Gammaproteobacteria</taxon>
        <taxon>Moraxellales</taxon>
        <taxon>Moraxellaceae</taxon>
        <taxon>Paraperlucidibaca</taxon>
    </lineage>
</organism>
<reference evidence="1 2" key="1">
    <citation type="submission" date="2018-08" db="EMBL/GenBank/DDBJ databases">
        <title>Genomic Encyclopedia of Type Strains, Phase IV (KMG-IV): sequencing the most valuable type-strain genomes for metagenomic binning, comparative biology and taxonomic classification.</title>
        <authorList>
            <person name="Goeker M."/>
        </authorList>
    </citation>
    <scope>NUCLEOTIDE SEQUENCE [LARGE SCALE GENOMIC DNA]</scope>
    <source>
        <strain evidence="1 2">DSM 26022</strain>
    </source>
</reference>
<name>A0A3E0H5G5_9GAMM</name>
<dbReference type="RefSeq" id="WP_181898986.1">
    <property type="nucleotide sequence ID" value="NZ_QUNR01000002.1"/>
</dbReference>
<protein>
    <submittedName>
        <fullName evidence="1">Uncharacterized protein DUF721</fullName>
    </submittedName>
</protein>
<evidence type="ECO:0000313" key="2">
    <source>
        <dbReference type="Proteomes" id="UP000256774"/>
    </source>
</evidence>
<proteinExistence type="predicted"/>
<keyword evidence="2" id="KW-1185">Reference proteome</keyword>
<accession>A0A3E0H5G5</accession>
<comment type="caution">
    <text evidence="1">The sequence shown here is derived from an EMBL/GenBank/DDBJ whole genome shotgun (WGS) entry which is preliminary data.</text>
</comment>
<gene>
    <name evidence="1" type="ORF">DFR26_0943</name>
</gene>
<dbReference type="InterPro" id="IPR007922">
    <property type="entry name" value="DciA-like"/>
</dbReference>
<dbReference type="Proteomes" id="UP000256774">
    <property type="component" value="Unassembled WGS sequence"/>
</dbReference>
<dbReference type="AlphaFoldDB" id="A0A3E0H5G5"/>